<organism evidence="1 2">
    <name type="scientific">Desulfoprunum benzoelyticum</name>
    <dbReference type="NCBI Taxonomy" id="1506996"/>
    <lineage>
        <taxon>Bacteria</taxon>
        <taxon>Pseudomonadati</taxon>
        <taxon>Thermodesulfobacteriota</taxon>
        <taxon>Desulfobulbia</taxon>
        <taxon>Desulfobulbales</taxon>
        <taxon>Desulfobulbaceae</taxon>
        <taxon>Desulfoprunum</taxon>
    </lineage>
</organism>
<dbReference type="EMBL" id="JACHEO010000019">
    <property type="protein sequence ID" value="MBB5349121.1"/>
    <property type="molecule type" value="Genomic_DNA"/>
</dbReference>
<name>A0A840V809_9BACT</name>
<evidence type="ECO:0000313" key="2">
    <source>
        <dbReference type="Proteomes" id="UP000539642"/>
    </source>
</evidence>
<gene>
    <name evidence="1" type="ORF">HNQ81_002872</name>
</gene>
<reference evidence="1 2" key="1">
    <citation type="submission" date="2020-08" db="EMBL/GenBank/DDBJ databases">
        <title>Genomic Encyclopedia of Type Strains, Phase IV (KMG-IV): sequencing the most valuable type-strain genomes for metagenomic binning, comparative biology and taxonomic classification.</title>
        <authorList>
            <person name="Goeker M."/>
        </authorList>
    </citation>
    <scope>NUCLEOTIDE SEQUENCE [LARGE SCALE GENOMIC DNA]</scope>
    <source>
        <strain evidence="1 2">DSM 28570</strain>
    </source>
</reference>
<proteinExistence type="predicted"/>
<dbReference type="Proteomes" id="UP000539642">
    <property type="component" value="Unassembled WGS sequence"/>
</dbReference>
<evidence type="ECO:0000313" key="1">
    <source>
        <dbReference type="EMBL" id="MBB5349121.1"/>
    </source>
</evidence>
<sequence length="38" mass="4510">MNELSIYLYFHILINYCLFPSSTDRKNVGKKYPSLRGK</sequence>
<accession>A0A840V809</accession>
<dbReference type="AlphaFoldDB" id="A0A840V809"/>
<keyword evidence="2" id="KW-1185">Reference proteome</keyword>
<protein>
    <submittedName>
        <fullName evidence="1">Uncharacterized protein</fullName>
    </submittedName>
</protein>
<comment type="caution">
    <text evidence="1">The sequence shown here is derived from an EMBL/GenBank/DDBJ whole genome shotgun (WGS) entry which is preliminary data.</text>
</comment>